<dbReference type="EMBL" id="JACYFT010000001">
    <property type="protein sequence ID" value="MBD8049870.1"/>
    <property type="molecule type" value="Genomic_DNA"/>
</dbReference>
<name>A0A927FHU5_9BURK</name>
<keyword evidence="4" id="KW-1185">Reference proteome</keyword>
<dbReference type="SFLD" id="SFLDS00019">
    <property type="entry name" value="Glutathione_Transferase_(cytos"/>
    <property type="match status" value="1"/>
</dbReference>
<dbReference type="SUPFAM" id="SSF52833">
    <property type="entry name" value="Thioredoxin-like"/>
    <property type="match status" value="1"/>
</dbReference>
<dbReference type="InterPro" id="IPR036249">
    <property type="entry name" value="Thioredoxin-like_sf"/>
</dbReference>
<proteinExistence type="predicted"/>
<dbReference type="SUPFAM" id="SSF47616">
    <property type="entry name" value="GST C-terminal domain-like"/>
    <property type="match status" value="1"/>
</dbReference>
<dbReference type="Gene3D" id="1.20.1050.10">
    <property type="match status" value="1"/>
</dbReference>
<dbReference type="PROSITE" id="PS50405">
    <property type="entry name" value="GST_CTER"/>
    <property type="match status" value="1"/>
</dbReference>
<dbReference type="SFLD" id="SFLDG00358">
    <property type="entry name" value="Main_(cytGST)"/>
    <property type="match status" value="1"/>
</dbReference>
<feature type="domain" description="GST C-terminal" evidence="2">
    <location>
        <begin position="80"/>
        <end position="216"/>
    </location>
</feature>
<evidence type="ECO:0000259" key="2">
    <source>
        <dbReference type="PROSITE" id="PS50405"/>
    </source>
</evidence>
<dbReference type="GO" id="GO:0005737">
    <property type="term" value="C:cytoplasm"/>
    <property type="evidence" value="ECO:0007669"/>
    <property type="project" value="TreeGrafter"/>
</dbReference>
<reference evidence="3" key="1">
    <citation type="submission" date="2020-09" db="EMBL/GenBank/DDBJ databases">
        <title>Genome seq and assembly of Limnohabitants sp.</title>
        <authorList>
            <person name="Chhetri G."/>
        </authorList>
    </citation>
    <scope>NUCLEOTIDE SEQUENCE</scope>
    <source>
        <strain evidence="3">JUR4</strain>
    </source>
</reference>
<dbReference type="InterPro" id="IPR010987">
    <property type="entry name" value="Glutathione-S-Trfase_C-like"/>
</dbReference>
<dbReference type="Gene3D" id="3.40.30.10">
    <property type="entry name" value="Glutaredoxin"/>
    <property type="match status" value="1"/>
</dbReference>
<dbReference type="PANTHER" id="PTHR43968">
    <property type="match status" value="1"/>
</dbReference>
<feature type="domain" description="GST N-terminal" evidence="1">
    <location>
        <begin position="1"/>
        <end position="75"/>
    </location>
</feature>
<sequence>MLKLCGFAASNYHNKVKLALLEKGVPFEEEIAWVGETDPAASPLGKVPYFKTEDGAMCESAVMLEYIEQKYPQNPLLPADPFAAAKVRELALFLDLHLELVARNLYPEAYFGGKVSDSVKEKVGAQLEKNVAAFAKLAKFSPFVAGDRLTLADCAAVTHLPLVSGATKLIYGKDFLAELPAREYLKMMGERPHMQTINADRKANMELMMARMKAKS</sequence>
<dbReference type="Pfam" id="PF13410">
    <property type="entry name" value="GST_C_2"/>
    <property type="match status" value="1"/>
</dbReference>
<protein>
    <submittedName>
        <fullName evidence="3">Glutathione S-transferase</fullName>
    </submittedName>
</protein>
<dbReference type="Pfam" id="PF13417">
    <property type="entry name" value="GST_N_3"/>
    <property type="match status" value="1"/>
</dbReference>
<gene>
    <name evidence="3" type="ORF">IC609_04900</name>
</gene>
<dbReference type="CDD" id="cd00570">
    <property type="entry name" value="GST_N_family"/>
    <property type="match status" value="1"/>
</dbReference>
<dbReference type="InterPro" id="IPR050983">
    <property type="entry name" value="GST_Omega/HSP26"/>
</dbReference>
<accession>A0A927FHU5</accession>
<dbReference type="PANTHER" id="PTHR43968:SF6">
    <property type="entry name" value="GLUTATHIONE S-TRANSFERASE OMEGA"/>
    <property type="match status" value="1"/>
</dbReference>
<dbReference type="InterPro" id="IPR036282">
    <property type="entry name" value="Glutathione-S-Trfase_C_sf"/>
</dbReference>
<evidence type="ECO:0000313" key="3">
    <source>
        <dbReference type="EMBL" id="MBD8049870.1"/>
    </source>
</evidence>
<dbReference type="RefSeq" id="WP_191818311.1">
    <property type="nucleotide sequence ID" value="NZ_JACYFT010000001.1"/>
</dbReference>
<evidence type="ECO:0000259" key="1">
    <source>
        <dbReference type="PROSITE" id="PS50404"/>
    </source>
</evidence>
<organism evidence="3 4">
    <name type="scientific">Limnohabitans radicicola</name>
    <dbReference type="NCBI Taxonomy" id="2771427"/>
    <lineage>
        <taxon>Bacteria</taxon>
        <taxon>Pseudomonadati</taxon>
        <taxon>Pseudomonadota</taxon>
        <taxon>Betaproteobacteria</taxon>
        <taxon>Burkholderiales</taxon>
        <taxon>Comamonadaceae</taxon>
        <taxon>Limnohabitans</taxon>
    </lineage>
</organism>
<comment type="caution">
    <text evidence="3">The sequence shown here is derived from an EMBL/GenBank/DDBJ whole genome shotgun (WGS) entry which is preliminary data.</text>
</comment>
<dbReference type="InterPro" id="IPR040079">
    <property type="entry name" value="Glutathione_S-Trfase"/>
</dbReference>
<dbReference type="InterPro" id="IPR004045">
    <property type="entry name" value="Glutathione_S-Trfase_N"/>
</dbReference>
<dbReference type="PROSITE" id="PS50404">
    <property type="entry name" value="GST_NTER"/>
    <property type="match status" value="1"/>
</dbReference>
<evidence type="ECO:0000313" key="4">
    <source>
        <dbReference type="Proteomes" id="UP000647424"/>
    </source>
</evidence>
<dbReference type="Proteomes" id="UP000647424">
    <property type="component" value="Unassembled WGS sequence"/>
</dbReference>
<dbReference type="AlphaFoldDB" id="A0A927FHU5"/>